<keyword evidence="23" id="KW-1185">Reference proteome</keyword>
<evidence type="ECO:0000259" key="21">
    <source>
        <dbReference type="PROSITE" id="PS01186"/>
    </source>
</evidence>
<dbReference type="Pfam" id="PF00058">
    <property type="entry name" value="Ldl_recept_b"/>
    <property type="match status" value="5"/>
</dbReference>
<evidence type="ECO:0000256" key="12">
    <source>
        <dbReference type="ARBA" id="ARBA00023170"/>
    </source>
</evidence>
<feature type="disulfide bond" evidence="17">
    <location>
        <begin position="320"/>
        <end position="338"/>
    </location>
</feature>
<evidence type="ECO:0000313" key="22">
    <source>
        <dbReference type="EMBL" id="KAK3557589.1"/>
    </source>
</evidence>
<dbReference type="FunFam" id="2.10.25.10:FF:000009">
    <property type="entry name" value="Low-density lipoprotein receptor isoform 1"/>
    <property type="match status" value="1"/>
</dbReference>
<feature type="transmembrane region" description="Helical" evidence="19">
    <location>
        <begin position="1045"/>
        <end position="1064"/>
    </location>
</feature>
<dbReference type="SUPFAM" id="SSF63825">
    <property type="entry name" value="YWTD domain"/>
    <property type="match status" value="1"/>
</dbReference>
<dbReference type="SUPFAM" id="SSF57424">
    <property type="entry name" value="LDL receptor-like module"/>
    <property type="match status" value="8"/>
</dbReference>
<dbReference type="Proteomes" id="UP001274896">
    <property type="component" value="Unassembled WGS sequence"/>
</dbReference>
<sequence length="1328" mass="148660">MRTGLGKLLLLHVFLMETFYTKGSETACETGQFRCRNGRCIPTPWRCDDDDDCTDNSDEEHCLIASREEGVSSVSAWKRIMVPNLRLPVESGVSSVSLELGRDSRRTLVCTCSGSKVTCEEVATVDDAPQQHRVSVSQQAIQGSVISEGLPEHLYDRVCPMGNCLLPKPFIIELYMTKGCSCMAWSLWELFMVQGFLDGWFVWNVKTTCSVEDFTCTNGQCVPARWKCDGEPECLDGSDEAESTCNVLKVKIVAEVSRQACPPEKFDCGSSTNKCVSLSWRCDGEMDCDNGADEEHCAAVFAVKDPFNYAKVCPPKEFQCRNGMCVAPGFVCDGDDDCGDNSDEEKCLSSTATTCSPQEFRCNNSECIPGLWSCDGDPDCRDKSDESPERCHSRNEPQKQGCPAGEFQCGSGECVHLNWKCDGDPDCKDKSDETNCLLLTCRPDQFQCGDGSCIHGTKQCNRVHDCPDFSDEAGCINKTTKCEGPLKFMCNNGECIDSSRVCDNIKDCKDWSDEPMKQCGINECANNNGGCSHICRDRRIGYECDCPSGYMLLDQRTCGDIDECENPDTCSQICINYKGDYKCECYEGYEMDPVSKTCKAVVPCDGQTPNSTMAKTKELSKDTRNKIVDLHQAGKTESAIGQSPYLIFTNRHEIRRIDLLRRDYTQVAPTLKNAVALDVDVTTNKMYWCDLFHRKIFSAYINKASNSSEQITLIDSALHSPEGIAVDWVHNNIYWTDSGHKTISVATTDGKKRKVLVDSELSEPRAIALDPRQGFMYWSDWGIQAKIEKAGLNGVDRQVLVSERIEWPNGITLADLSSRRLYWVDSKLHLISSVDLNGDNRRVLLSSTEHLGHPFALTLFEGVPRHPMEEAHFGRLYPGSYPFGHDPELMTIGIAATTGIRDLTVTALDGCINNGGREHGPLRLNVPNLPRDLVETLPEDRVYWTDLEDEAIYSVNRLTGHDVSMLAQHLNSPLDVVVFHELRQPKAPDSCNMGSLPNGGCEYLCLRAPQITEHSPKYTCACPDDAELGPDMRRCVAGKTATLKLLIRYGFFLILPSLSFSLPISTKAQDYNNYTFFNYNNRTFYTFHTSIDHFDFDNHHQYIIYSESNCNDCFEHDCFLYNTQHYSFISVNHTTFHHSVFYHSITILHHKQHHTTIATSRLHEEHNRERPNTKIYHCLSKRRTKQRGQQSLSPCAVLSITVILPTTSGGHFLLGNNITVAVLGVVIPIVPILATVVLTLACTGGYLVWRNWRRRNTKSMNFDNPVYRKTTEEDDDEIHIGHSEQIGHIYPAVSGSVRQPYLTLPLAGGIPDPAAHWYSGAPMLTTTK</sequence>
<dbReference type="SUPFAM" id="SSF57196">
    <property type="entry name" value="EGF/Laminin"/>
    <property type="match status" value="3"/>
</dbReference>
<gene>
    <name evidence="22" type="ORF">QTP70_030519</name>
</gene>
<dbReference type="FunFam" id="4.10.400.10:FF:000001">
    <property type="entry name" value="Low-density lipoprotein receptor-related protein 1"/>
    <property type="match status" value="1"/>
</dbReference>
<feature type="disulfide bond" evidence="17">
    <location>
        <begin position="216"/>
        <end position="234"/>
    </location>
</feature>
<keyword evidence="4" id="KW-0254">Endocytosis</keyword>
<evidence type="ECO:0000256" key="1">
    <source>
        <dbReference type="ARBA" id="ARBA00009939"/>
    </source>
</evidence>
<dbReference type="SMART" id="SM00192">
    <property type="entry name" value="LDLa"/>
    <property type="match status" value="8"/>
</dbReference>
<evidence type="ECO:0000256" key="14">
    <source>
        <dbReference type="ARBA" id="ARBA00023180"/>
    </source>
</evidence>
<dbReference type="PROSITE" id="PS50068">
    <property type="entry name" value="LDLRA_2"/>
    <property type="match status" value="8"/>
</dbReference>
<feature type="signal peptide" evidence="20">
    <location>
        <begin position="1"/>
        <end position="23"/>
    </location>
</feature>
<feature type="repeat" description="LDL-receptor class B" evidence="18">
    <location>
        <begin position="684"/>
        <end position="730"/>
    </location>
</feature>
<keyword evidence="14" id="KW-0325">Glycoprotein</keyword>
<dbReference type="InterPro" id="IPR001881">
    <property type="entry name" value="EGF-like_Ca-bd_dom"/>
</dbReference>
<feature type="disulfide bond" evidence="17">
    <location>
        <begin position="313"/>
        <end position="325"/>
    </location>
</feature>
<dbReference type="GO" id="GO:0005905">
    <property type="term" value="C:clathrin-coated pit"/>
    <property type="evidence" value="ECO:0007669"/>
    <property type="project" value="UniProtKB-KW"/>
</dbReference>
<dbReference type="PROSITE" id="PS00010">
    <property type="entry name" value="ASX_HYDROXYL"/>
    <property type="match status" value="2"/>
</dbReference>
<feature type="disulfide bond" evidence="17">
    <location>
        <begin position="490"/>
        <end position="508"/>
    </location>
</feature>
<keyword evidence="12" id="KW-0675">Receptor</keyword>
<dbReference type="FunFam" id="4.10.400.10:FF:000043">
    <property type="entry name" value="Very low density lipoprotein receptor"/>
    <property type="match status" value="1"/>
</dbReference>
<dbReference type="InterPro" id="IPR002172">
    <property type="entry name" value="LDrepeatLR_classA_rpt"/>
</dbReference>
<dbReference type="SMART" id="SM00181">
    <property type="entry name" value="EGF"/>
    <property type="match status" value="4"/>
</dbReference>
<comment type="caution">
    <text evidence="22">The sequence shown here is derived from an EMBL/GenBank/DDBJ whole genome shotgun (WGS) entry which is preliminary data.</text>
</comment>
<evidence type="ECO:0000256" key="7">
    <source>
        <dbReference type="ARBA" id="ARBA00022729"/>
    </source>
</evidence>
<evidence type="ECO:0000256" key="11">
    <source>
        <dbReference type="ARBA" id="ARBA00023157"/>
    </source>
</evidence>
<dbReference type="InterPro" id="IPR018097">
    <property type="entry name" value="EGF_Ca-bd_CS"/>
</dbReference>
<evidence type="ECO:0000256" key="20">
    <source>
        <dbReference type="SAM" id="SignalP"/>
    </source>
</evidence>
<dbReference type="Gene3D" id="2.40.128.620">
    <property type="match status" value="1"/>
</dbReference>
<feature type="disulfide bond" evidence="17">
    <location>
        <begin position="460"/>
        <end position="475"/>
    </location>
</feature>
<feature type="disulfide bond" evidence="17">
    <location>
        <begin position="282"/>
        <end position="297"/>
    </location>
</feature>
<dbReference type="PROSITE" id="PS51120">
    <property type="entry name" value="LDLRB"/>
    <property type="match status" value="4"/>
</dbReference>
<feature type="transmembrane region" description="Helical" evidence="19">
    <location>
        <begin position="1191"/>
        <end position="1214"/>
    </location>
</feature>
<dbReference type="InterPro" id="IPR036055">
    <property type="entry name" value="LDL_receptor-like_sf"/>
</dbReference>
<dbReference type="Pfam" id="PF00057">
    <property type="entry name" value="Ldl_recept_a"/>
    <property type="match status" value="8"/>
</dbReference>
<dbReference type="Gene3D" id="2.120.10.30">
    <property type="entry name" value="TolB, C-terminal domain"/>
    <property type="match status" value="2"/>
</dbReference>
<feature type="disulfide bond" evidence="17">
    <location>
        <begin position="47"/>
        <end position="62"/>
    </location>
</feature>
<dbReference type="FunFam" id="4.10.400.10:FF:000162">
    <property type="entry name" value="LDL receptor related protein 8"/>
    <property type="match status" value="1"/>
</dbReference>
<evidence type="ECO:0000256" key="10">
    <source>
        <dbReference type="ARBA" id="ARBA00023136"/>
    </source>
</evidence>
<feature type="disulfide bond" evidence="17">
    <location>
        <begin position="448"/>
        <end position="466"/>
    </location>
</feature>
<evidence type="ECO:0000313" key="23">
    <source>
        <dbReference type="Proteomes" id="UP001274896"/>
    </source>
</evidence>
<dbReference type="GO" id="GO:0043235">
    <property type="term" value="C:receptor complex"/>
    <property type="evidence" value="ECO:0007669"/>
    <property type="project" value="TreeGrafter"/>
</dbReference>
<feature type="disulfide bond" evidence="17">
    <location>
        <begin position="355"/>
        <end position="367"/>
    </location>
</feature>
<keyword evidence="10 19" id="KW-0472">Membrane</keyword>
<feature type="repeat" description="LDL-receptor class B" evidence="18">
    <location>
        <begin position="819"/>
        <end position="863"/>
    </location>
</feature>
<feature type="disulfide bond" evidence="17">
    <location>
        <begin position="35"/>
        <end position="53"/>
    </location>
</feature>
<dbReference type="PROSITE" id="PS01186">
    <property type="entry name" value="EGF_2"/>
    <property type="match status" value="2"/>
</dbReference>
<comment type="caution">
    <text evidence="17">Lacks conserved residue(s) required for the propagation of feature annotation.</text>
</comment>
<feature type="disulfide bond" evidence="17">
    <location>
        <begin position="402"/>
        <end position="414"/>
    </location>
</feature>
<evidence type="ECO:0000256" key="5">
    <source>
        <dbReference type="ARBA" id="ARBA00022692"/>
    </source>
</evidence>
<feature type="repeat" description="LDL-receptor class B" evidence="18">
    <location>
        <begin position="731"/>
        <end position="773"/>
    </location>
</feature>
<feature type="transmembrane region" description="Helical" evidence="19">
    <location>
        <begin position="1220"/>
        <end position="1249"/>
    </location>
</feature>
<feature type="disulfide bond" evidence="17">
    <location>
        <begin position="28"/>
        <end position="40"/>
    </location>
</feature>
<feature type="chain" id="PRO_5041946033" description="EGF-like domain-containing protein" evidence="20">
    <location>
        <begin position="24"/>
        <end position="1328"/>
    </location>
</feature>
<evidence type="ECO:0000256" key="9">
    <source>
        <dbReference type="ARBA" id="ARBA00022989"/>
    </source>
</evidence>
<dbReference type="InterPro" id="IPR000033">
    <property type="entry name" value="LDLR_classB_rpt"/>
</dbReference>
<keyword evidence="6" id="KW-0479">Metal-binding</keyword>
<feature type="domain" description="EGF-like" evidence="21">
    <location>
        <begin position="583"/>
        <end position="598"/>
    </location>
</feature>
<feature type="disulfide bond" evidence="17">
    <location>
        <begin position="421"/>
        <end position="436"/>
    </location>
</feature>
<keyword evidence="3" id="KW-0597">Phosphoprotein</keyword>
<evidence type="ECO:0000256" key="8">
    <source>
        <dbReference type="ARBA" id="ARBA00022737"/>
    </source>
</evidence>
<dbReference type="GO" id="GO:0005886">
    <property type="term" value="C:plasma membrane"/>
    <property type="evidence" value="ECO:0007669"/>
    <property type="project" value="TreeGrafter"/>
</dbReference>
<dbReference type="Pfam" id="PF07645">
    <property type="entry name" value="EGF_CA"/>
    <property type="match status" value="1"/>
</dbReference>
<evidence type="ECO:0000256" key="13">
    <source>
        <dbReference type="ARBA" id="ARBA00023176"/>
    </source>
</evidence>
<comment type="subcellular location">
    <subcellularLocation>
        <location evidence="16">Endomembrane system</location>
        <topology evidence="16">Single-pass type I membrane protein</topology>
    </subcellularLocation>
    <subcellularLocation>
        <location evidence="15">Membrane</location>
        <location evidence="15">Coated pit</location>
    </subcellularLocation>
</comment>
<dbReference type="InterPro" id="IPR023415">
    <property type="entry name" value="LDLR_class-A_CS"/>
</dbReference>
<dbReference type="PROSITE" id="PS01187">
    <property type="entry name" value="EGF_CA"/>
    <property type="match status" value="1"/>
</dbReference>
<evidence type="ECO:0000256" key="18">
    <source>
        <dbReference type="PROSITE-ProRule" id="PRU00461"/>
    </source>
</evidence>
<dbReference type="Gene3D" id="2.10.25.10">
    <property type="entry name" value="Laminin"/>
    <property type="match status" value="3"/>
</dbReference>
<feature type="repeat" description="LDL-receptor class B" evidence="18">
    <location>
        <begin position="774"/>
        <end position="817"/>
    </location>
</feature>
<feature type="domain" description="EGF-like" evidence="21">
    <location>
        <begin position="544"/>
        <end position="558"/>
    </location>
</feature>
<dbReference type="Gene3D" id="1.10.10.10">
    <property type="entry name" value="Winged helix-like DNA-binding domain superfamily/Winged helix DNA-binding domain"/>
    <property type="match status" value="1"/>
</dbReference>
<dbReference type="InterPro" id="IPR051221">
    <property type="entry name" value="LDLR-related"/>
</dbReference>
<dbReference type="CDD" id="cd00112">
    <property type="entry name" value="LDLa"/>
    <property type="match status" value="7"/>
</dbReference>
<feature type="disulfide bond" evidence="17">
    <location>
        <begin position="209"/>
        <end position="221"/>
    </location>
</feature>
<keyword evidence="2" id="KW-0245">EGF-like domain</keyword>
<comment type="similarity">
    <text evidence="1">Belongs to the LDLR family.</text>
</comment>
<dbReference type="FunFam" id="4.10.400.10:FF:000011">
    <property type="entry name" value="Low-density lipoprotein receptor-related protein 1"/>
    <property type="match status" value="1"/>
</dbReference>
<evidence type="ECO:0000256" key="3">
    <source>
        <dbReference type="ARBA" id="ARBA00022553"/>
    </source>
</evidence>
<dbReference type="PRINTS" id="PR00261">
    <property type="entry name" value="LDLRECEPTOR"/>
</dbReference>
<feature type="disulfide bond" evidence="17">
    <location>
        <begin position="441"/>
        <end position="453"/>
    </location>
</feature>
<dbReference type="EMBL" id="JAUCMX010000001">
    <property type="protein sequence ID" value="KAK3557589.1"/>
    <property type="molecule type" value="Genomic_DNA"/>
</dbReference>
<dbReference type="InterPro" id="IPR000152">
    <property type="entry name" value="EGF-type_Asp/Asn_hydroxyl_site"/>
</dbReference>
<dbReference type="GO" id="GO:0006898">
    <property type="term" value="P:receptor-mediated endocytosis"/>
    <property type="evidence" value="ECO:0007669"/>
    <property type="project" value="UniProtKB-ARBA"/>
</dbReference>
<dbReference type="InterPro" id="IPR049883">
    <property type="entry name" value="NOTCH1_EGF-like"/>
</dbReference>
<keyword evidence="5 19" id="KW-0812">Transmembrane</keyword>
<dbReference type="SMART" id="SM00135">
    <property type="entry name" value="LY"/>
    <property type="match status" value="5"/>
</dbReference>
<evidence type="ECO:0000256" key="19">
    <source>
        <dbReference type="SAM" id="Phobius"/>
    </source>
</evidence>
<dbReference type="PROSITE" id="PS01209">
    <property type="entry name" value="LDLRA_1"/>
    <property type="match status" value="5"/>
</dbReference>
<dbReference type="PANTHER" id="PTHR22722">
    <property type="entry name" value="LOW-DENSITY LIPOPROTEIN RECEPTOR-RELATED PROTEIN 2-RELATED"/>
    <property type="match status" value="1"/>
</dbReference>
<feature type="disulfide bond" evidence="17">
    <location>
        <begin position="409"/>
        <end position="427"/>
    </location>
</feature>
<evidence type="ECO:0000256" key="6">
    <source>
        <dbReference type="ARBA" id="ARBA00022723"/>
    </source>
</evidence>
<dbReference type="SMART" id="SM00179">
    <property type="entry name" value="EGF_CA"/>
    <property type="match status" value="2"/>
</dbReference>
<accession>A0AAE0RLC0</accession>
<dbReference type="CDD" id="cd00054">
    <property type="entry name" value="EGF_CA"/>
    <property type="match status" value="2"/>
</dbReference>
<dbReference type="Pfam" id="PF14670">
    <property type="entry name" value="FXa_inhibition"/>
    <property type="match status" value="1"/>
</dbReference>
<dbReference type="FunFam" id="4.10.400.10:FF:000065">
    <property type="entry name" value="Transmembrane protease serine 7"/>
    <property type="match status" value="1"/>
</dbReference>
<keyword evidence="8" id="KW-0677">Repeat</keyword>
<evidence type="ECO:0000256" key="15">
    <source>
        <dbReference type="ARBA" id="ARBA00037878"/>
    </source>
</evidence>
<evidence type="ECO:0000256" key="16">
    <source>
        <dbReference type="ARBA" id="ARBA00046288"/>
    </source>
</evidence>
<keyword evidence="11 17" id="KW-1015">Disulfide bond</keyword>
<name>A0AAE0RLC0_9TELE</name>
<keyword evidence="9 19" id="KW-1133">Transmembrane helix</keyword>
<dbReference type="PANTHER" id="PTHR22722:SF15">
    <property type="entry name" value="LOW-DENSITY LIPOPROTEIN RECEPTOR-RELATED"/>
    <property type="match status" value="1"/>
</dbReference>
<dbReference type="GO" id="GO:0005509">
    <property type="term" value="F:calcium ion binding"/>
    <property type="evidence" value="ECO:0007669"/>
    <property type="project" value="InterPro"/>
</dbReference>
<dbReference type="InterPro" id="IPR036388">
    <property type="entry name" value="WH-like_DNA-bd_sf"/>
</dbReference>
<protein>
    <recommendedName>
        <fullName evidence="21">EGF-like domain-containing protein</fullName>
    </recommendedName>
</protein>
<evidence type="ECO:0000256" key="4">
    <source>
        <dbReference type="ARBA" id="ARBA00022583"/>
    </source>
</evidence>
<evidence type="ECO:0000256" key="2">
    <source>
        <dbReference type="ARBA" id="ARBA00022536"/>
    </source>
</evidence>
<feature type="disulfide bond" evidence="17">
    <location>
        <begin position="332"/>
        <end position="347"/>
    </location>
</feature>
<dbReference type="InterPro" id="IPR000742">
    <property type="entry name" value="EGF"/>
</dbReference>
<organism evidence="22 23">
    <name type="scientific">Hemibagrus guttatus</name>
    <dbReference type="NCBI Taxonomy" id="175788"/>
    <lineage>
        <taxon>Eukaryota</taxon>
        <taxon>Metazoa</taxon>
        <taxon>Chordata</taxon>
        <taxon>Craniata</taxon>
        <taxon>Vertebrata</taxon>
        <taxon>Euteleostomi</taxon>
        <taxon>Actinopterygii</taxon>
        <taxon>Neopterygii</taxon>
        <taxon>Teleostei</taxon>
        <taxon>Ostariophysi</taxon>
        <taxon>Siluriformes</taxon>
        <taxon>Bagridae</taxon>
        <taxon>Hemibagrus</taxon>
    </lineage>
</organism>
<dbReference type="FunFam" id="2.120.10.30:FF:000241">
    <property type="entry name" value="Low-density lipoprotein receptor-related protein 6"/>
    <property type="match status" value="1"/>
</dbReference>
<dbReference type="FunFam" id="4.10.400.10:FF:000002">
    <property type="entry name" value="Low-density lipoprotein receptor-related protein 1"/>
    <property type="match status" value="1"/>
</dbReference>
<proteinExistence type="inferred from homology"/>
<dbReference type="Gene3D" id="4.10.400.10">
    <property type="entry name" value="Low-density Lipoprotein Receptor"/>
    <property type="match status" value="7"/>
</dbReference>
<keyword evidence="7 20" id="KW-0732">Signal</keyword>
<feature type="disulfide bond" evidence="17">
    <location>
        <begin position="362"/>
        <end position="380"/>
    </location>
</feature>
<dbReference type="InterPro" id="IPR011042">
    <property type="entry name" value="6-blade_b-propeller_TolB-like"/>
</dbReference>
<keyword evidence="13" id="KW-0168">Coated pit</keyword>
<reference evidence="22" key="1">
    <citation type="submission" date="2023-06" db="EMBL/GenBank/DDBJ databases">
        <title>Male Hemibagrus guttatus genome.</title>
        <authorList>
            <person name="Bian C."/>
        </authorList>
    </citation>
    <scope>NUCLEOTIDE SEQUENCE</scope>
    <source>
        <strain evidence="22">Male_cb2023</strain>
        <tissue evidence="22">Muscle</tissue>
    </source>
</reference>
<evidence type="ECO:0000256" key="17">
    <source>
        <dbReference type="PROSITE-ProRule" id="PRU00124"/>
    </source>
</evidence>